<feature type="transmembrane region" description="Helical" evidence="5">
    <location>
        <begin position="253"/>
        <end position="270"/>
    </location>
</feature>
<reference evidence="6 7" key="1">
    <citation type="journal article" date="2015" name="Genome Biol. Evol.">
        <title>Phylogenomic analyses indicate that early fungi evolved digesting cell walls of algal ancestors of land plants.</title>
        <authorList>
            <person name="Chang Y."/>
            <person name="Wang S."/>
            <person name="Sekimoto S."/>
            <person name="Aerts A.L."/>
            <person name="Choi C."/>
            <person name="Clum A."/>
            <person name="LaButti K.M."/>
            <person name="Lindquist E.A."/>
            <person name="Yee Ngan C."/>
            <person name="Ohm R.A."/>
            <person name="Salamov A.A."/>
            <person name="Grigoriev I.V."/>
            <person name="Spatafora J.W."/>
            <person name="Berbee M.L."/>
        </authorList>
    </citation>
    <scope>NUCLEOTIDE SEQUENCE [LARGE SCALE GENOMIC DNA]</scope>
    <source>
        <strain evidence="6 7">NRRL 28638</strain>
    </source>
</reference>
<dbReference type="PANTHER" id="PTHR23112:SF0">
    <property type="entry name" value="TRANSMEMBRANE PROTEIN 116"/>
    <property type="match status" value="1"/>
</dbReference>
<gene>
    <name evidence="6" type="ORF">CONCODRAFT_2545</name>
</gene>
<comment type="subcellular location">
    <subcellularLocation>
        <location evidence="1">Membrane</location>
        <topology evidence="1">Multi-pass membrane protein</topology>
    </subcellularLocation>
</comment>
<feature type="transmembrane region" description="Helical" evidence="5">
    <location>
        <begin position="116"/>
        <end position="136"/>
    </location>
</feature>
<feature type="transmembrane region" description="Helical" evidence="5">
    <location>
        <begin position="156"/>
        <end position="182"/>
    </location>
</feature>
<evidence type="ECO:0000256" key="1">
    <source>
        <dbReference type="ARBA" id="ARBA00004141"/>
    </source>
</evidence>
<evidence type="ECO:0000256" key="3">
    <source>
        <dbReference type="ARBA" id="ARBA00022989"/>
    </source>
</evidence>
<evidence type="ECO:0000256" key="2">
    <source>
        <dbReference type="ARBA" id="ARBA00022692"/>
    </source>
</evidence>
<feature type="transmembrane region" description="Helical" evidence="5">
    <location>
        <begin position="12"/>
        <end position="32"/>
    </location>
</feature>
<evidence type="ECO:0000313" key="7">
    <source>
        <dbReference type="Proteomes" id="UP000070444"/>
    </source>
</evidence>
<evidence type="ECO:0000256" key="5">
    <source>
        <dbReference type="SAM" id="Phobius"/>
    </source>
</evidence>
<dbReference type="Proteomes" id="UP000070444">
    <property type="component" value="Unassembled WGS sequence"/>
</dbReference>
<dbReference type="PANTHER" id="PTHR23112">
    <property type="entry name" value="G PROTEIN-COUPLED RECEPTOR 157-RELATED"/>
    <property type="match status" value="1"/>
</dbReference>
<sequence length="310" mass="34378">MNLTTIINVSLNPVGMACSIFVLTSILVMLCINKKTANRMTVRLIAAIALGDLMIHVGEYYSATHGGVERASPLCIRVNAFRLFSRNFYCFTNIAICVHLYRSLVQLKKSTWRYEIFSWIFMLTLTIIFTMIYYFMGAFTGLSHPAGCNPGAATQIMDAIFSSIQAFVNLSTIIACITTTVIGHRSLSKWINNYANSHNFDGKNKSQFIKERRKMAERSFLYPLSTILTLPFETIFLILIACGKFVPQLTIPMAVFSSISGLLTGIAFAIDPAVHSALREAYCNIRGEKNNCQISPNNASESSSTGPLTV</sequence>
<accession>A0A137PH80</accession>
<dbReference type="GO" id="GO:0005886">
    <property type="term" value="C:plasma membrane"/>
    <property type="evidence" value="ECO:0007669"/>
    <property type="project" value="TreeGrafter"/>
</dbReference>
<dbReference type="OrthoDB" id="2282627at2759"/>
<name>A0A137PH80_CONC2</name>
<keyword evidence="4 5" id="KW-0472">Membrane</keyword>
<proteinExistence type="predicted"/>
<dbReference type="AlphaFoldDB" id="A0A137PH80"/>
<dbReference type="EMBL" id="KQ964424">
    <property type="protein sequence ID" value="KXN74340.1"/>
    <property type="molecule type" value="Genomic_DNA"/>
</dbReference>
<protein>
    <recommendedName>
        <fullName evidence="8">G-protein coupled receptors family 1 profile domain-containing protein</fullName>
    </recommendedName>
</protein>
<organism evidence="6 7">
    <name type="scientific">Conidiobolus coronatus (strain ATCC 28846 / CBS 209.66 / NRRL 28638)</name>
    <name type="common">Delacroixia coronata</name>
    <dbReference type="NCBI Taxonomy" id="796925"/>
    <lineage>
        <taxon>Eukaryota</taxon>
        <taxon>Fungi</taxon>
        <taxon>Fungi incertae sedis</taxon>
        <taxon>Zoopagomycota</taxon>
        <taxon>Entomophthoromycotina</taxon>
        <taxon>Entomophthoromycetes</taxon>
        <taxon>Entomophthorales</taxon>
        <taxon>Ancylistaceae</taxon>
        <taxon>Conidiobolus</taxon>
    </lineage>
</organism>
<dbReference type="GO" id="GO:0007189">
    <property type="term" value="P:adenylate cyclase-activating G protein-coupled receptor signaling pathway"/>
    <property type="evidence" value="ECO:0007669"/>
    <property type="project" value="TreeGrafter"/>
</dbReference>
<feature type="transmembrane region" description="Helical" evidence="5">
    <location>
        <begin position="44"/>
        <end position="63"/>
    </location>
</feature>
<evidence type="ECO:0000313" key="6">
    <source>
        <dbReference type="EMBL" id="KXN74340.1"/>
    </source>
</evidence>
<feature type="transmembrane region" description="Helical" evidence="5">
    <location>
        <begin position="83"/>
        <end position="104"/>
    </location>
</feature>
<dbReference type="GO" id="GO:0004930">
    <property type="term" value="F:G protein-coupled receptor activity"/>
    <property type="evidence" value="ECO:0007669"/>
    <property type="project" value="TreeGrafter"/>
</dbReference>
<evidence type="ECO:0000256" key="4">
    <source>
        <dbReference type="ARBA" id="ARBA00023136"/>
    </source>
</evidence>
<keyword evidence="3 5" id="KW-1133">Transmembrane helix</keyword>
<feature type="transmembrane region" description="Helical" evidence="5">
    <location>
        <begin position="220"/>
        <end position="241"/>
    </location>
</feature>
<keyword evidence="7" id="KW-1185">Reference proteome</keyword>
<evidence type="ECO:0008006" key="8">
    <source>
        <dbReference type="Google" id="ProtNLM"/>
    </source>
</evidence>
<keyword evidence="2 5" id="KW-0812">Transmembrane</keyword>